<protein>
    <recommendedName>
        <fullName evidence="2">Myb-like domain-containing protein</fullName>
    </recommendedName>
</protein>
<feature type="domain" description="Myb-like" evidence="2">
    <location>
        <begin position="234"/>
        <end position="279"/>
    </location>
</feature>
<evidence type="ECO:0000256" key="1">
    <source>
        <dbReference type="SAM" id="MobiDB-lite"/>
    </source>
</evidence>
<feature type="region of interest" description="Disordered" evidence="1">
    <location>
        <begin position="1"/>
        <end position="162"/>
    </location>
</feature>
<reference evidence="3 4" key="1">
    <citation type="submission" date="2019-08" db="EMBL/GenBank/DDBJ databases">
        <title>The genome sequence of a newly discovered highly antifungal drug resistant Aspergillus species, Aspergillus tanneri NIH 1004.</title>
        <authorList>
            <person name="Mounaud S."/>
            <person name="Singh I."/>
            <person name="Joardar V."/>
            <person name="Pakala S."/>
            <person name="Pakala S."/>
            <person name="Venepally P."/>
            <person name="Chung J.K."/>
            <person name="Losada L."/>
            <person name="Nierman W.C."/>
        </authorList>
    </citation>
    <scope>NUCLEOTIDE SEQUENCE [LARGE SCALE GENOMIC DNA]</scope>
    <source>
        <strain evidence="3 4">NIH1004</strain>
    </source>
</reference>
<dbReference type="InterPro" id="IPR001005">
    <property type="entry name" value="SANT/Myb"/>
</dbReference>
<evidence type="ECO:0000259" key="2">
    <source>
        <dbReference type="PROSITE" id="PS50090"/>
    </source>
</evidence>
<dbReference type="InterPro" id="IPR009057">
    <property type="entry name" value="Homeodomain-like_sf"/>
</dbReference>
<evidence type="ECO:0000313" key="3">
    <source>
        <dbReference type="EMBL" id="KAA8641835.1"/>
    </source>
</evidence>
<sequence>MLLPSALPCDMRRPSAARSRLTPSRLFGTPPPSDGDFPPNNGLMGTCRALQSLLNVSPAPSPRRTKPQRLQSPLQIRPPSSAPSRKQKQTQKEQSIASSSSSLLSSSSLSSSISLSSPKPLPARGANKRRRDAYEEGHDEEADHPADAQTPSHHTRFSTPKRRRYVPYDLPLGLSQSDFYALHSPPITQSPPSPAQLRNIDQNHQDRASSFDPDAALPSIEEVHEPLPSQSDTWTSEDDQRLVDLVLEKFQLSKRDWDDCARRMGKDNDSVGRRWQALLGDGDVGLRRGRRMVRGRIDEAWM</sequence>
<comment type="caution">
    <text evidence="3">The sequence shown here is derived from an EMBL/GenBank/DDBJ whole genome shotgun (WGS) entry which is preliminary data.</text>
</comment>
<name>A0A5M9M4B9_9EURO</name>
<dbReference type="AlphaFoldDB" id="A0A5M9M4B9"/>
<evidence type="ECO:0000313" key="4">
    <source>
        <dbReference type="Proteomes" id="UP000324241"/>
    </source>
</evidence>
<dbReference type="GeneID" id="54333475"/>
<dbReference type="Proteomes" id="UP000324241">
    <property type="component" value="Unassembled WGS sequence"/>
</dbReference>
<dbReference type="OrthoDB" id="5334491at2759"/>
<feature type="region of interest" description="Disordered" evidence="1">
    <location>
        <begin position="184"/>
        <end position="213"/>
    </location>
</feature>
<feature type="compositionally biased region" description="Basic and acidic residues" evidence="1">
    <location>
        <begin position="132"/>
        <end position="146"/>
    </location>
</feature>
<dbReference type="RefSeq" id="XP_033421197.1">
    <property type="nucleotide sequence ID" value="XM_033575342.1"/>
</dbReference>
<dbReference type="SUPFAM" id="SSF46689">
    <property type="entry name" value="Homeodomain-like"/>
    <property type="match status" value="1"/>
</dbReference>
<feature type="compositionally biased region" description="Low complexity" evidence="1">
    <location>
        <begin position="95"/>
        <end position="117"/>
    </location>
</feature>
<organism evidence="3 4">
    <name type="scientific">Aspergillus tanneri</name>
    <dbReference type="NCBI Taxonomy" id="1220188"/>
    <lineage>
        <taxon>Eukaryota</taxon>
        <taxon>Fungi</taxon>
        <taxon>Dikarya</taxon>
        <taxon>Ascomycota</taxon>
        <taxon>Pezizomycotina</taxon>
        <taxon>Eurotiomycetes</taxon>
        <taxon>Eurotiomycetidae</taxon>
        <taxon>Eurotiales</taxon>
        <taxon>Aspergillaceae</taxon>
        <taxon>Aspergillus</taxon>
        <taxon>Aspergillus subgen. Circumdati</taxon>
    </lineage>
</organism>
<accession>A0A5M9M4B9</accession>
<dbReference type="VEuPathDB" id="FungiDB:EYZ11_006654"/>
<gene>
    <name evidence="3" type="ORF">ATNIH1004_010774</name>
</gene>
<feature type="compositionally biased region" description="Basic residues" evidence="1">
    <location>
        <begin position="153"/>
        <end position="162"/>
    </location>
</feature>
<dbReference type="EMBL" id="QUQM01000008">
    <property type="protein sequence ID" value="KAA8641835.1"/>
    <property type="molecule type" value="Genomic_DNA"/>
</dbReference>
<proteinExistence type="predicted"/>
<dbReference type="CDD" id="cd00167">
    <property type="entry name" value="SANT"/>
    <property type="match status" value="1"/>
</dbReference>
<dbReference type="PROSITE" id="PS50090">
    <property type="entry name" value="MYB_LIKE"/>
    <property type="match status" value="1"/>
</dbReference>